<feature type="region of interest" description="Disordered" evidence="3">
    <location>
        <begin position="854"/>
        <end position="903"/>
    </location>
</feature>
<dbReference type="AlphaFoldDB" id="A0A2C9UVZ1"/>
<dbReference type="PANTHER" id="PTHR23213:SF392">
    <property type="entry name" value="FORMIN-LIKE PROTEIN 3"/>
    <property type="match status" value="1"/>
</dbReference>
<dbReference type="SMART" id="SM00498">
    <property type="entry name" value="FH2"/>
    <property type="match status" value="1"/>
</dbReference>
<dbReference type="PROSITE" id="PS51444">
    <property type="entry name" value="FH2"/>
    <property type="match status" value="1"/>
</dbReference>
<keyword evidence="5" id="KW-0732">Signal</keyword>
<gene>
    <name evidence="7" type="ORF">MANES_12G076400v8</name>
</gene>
<sequence>MELRKFVNAFVLVIILLCSFAIGSTQGVRRQEKMLFGNGFSETNEEIAELACIHCRKALIDRKGCFEGFDFYLPQEATTNSKSTYICEAICILPSFLKQEFLDCLWKNKLIFVVSAQGDSPTSWVTKYSGLQSDGRRFLAGKSHGQIAQGHAPYLVPELASTSPFYIPAPSNSEPTHSPSSNPLPHPLFRKRLLQKREMNNSTRHSPRRATREHSPPGSHARSHKSPQASNDKTKIIFIAVAATAATTFCFFAALFCCFLYCMQRRNNKVGPRIGQRDDSPLLHLSDLSPCSSPHSSGSNSYFKEHSPNSKMTSPLRSNLSMKNGNYDPWLVEITSPTFSAEAFPPLKPPPGGLVPPPGRLVPPPERPVPPAPGPSPPVPPTPGPSPPVPPPPGPSPPPGLCPPPPPPKVARGPPAPPPKANLKPSPLGPHCRNDNGFSSSGSSKAKLKPFFWDKVVASPGQSVVWHEISSGSFQFDEEMIESLFGYNAVDKSKSDSQKNSSEPSIQYIQIIDPRKAQNLSILLRALDVSTEEVVNALQNGTELPAELLQTLLRMAPTSDEELKLRLFTGDISQLGPAEHFLKILVDIPFAFKRMESLVFMSSLQEEISILKESFAALEVASDKLRNSRLFLKLLEAVLKTGNRMNDGTYRGGARAFKLDTLLKLSDVKGTDGKTTLLHFVIQEIIRSEGKRALRSIKASQSTCSLKSEDLVEDTNQSSEHYRNLGLKVISGLSNELEDVKNAAAVDADVLTSTVSKLKQSLTKAKAFLNSEMKTSGEDSEFHVALATFVDHASSQISWLSEEENRIMARVQSTADYFHGNAGKNEGLHLFTVVRDFLIMLDKACKDVRDDTATELRKSKETPEVSDSPENRQQSDNGRQQLFPTITGRQIDYSSSDDESPSA</sequence>
<name>A0A2C9UVZ1_MANES</name>
<dbReference type="GO" id="GO:0045010">
    <property type="term" value="P:actin nucleation"/>
    <property type="evidence" value="ECO:0007669"/>
    <property type="project" value="InterPro"/>
</dbReference>
<feature type="domain" description="FH2" evidence="6">
    <location>
        <begin position="438"/>
        <end position="867"/>
    </location>
</feature>
<reference evidence="8" key="1">
    <citation type="journal article" date="2016" name="Nat. Biotechnol.">
        <title>Sequencing wild and cultivated cassava and related species reveals extensive interspecific hybridization and genetic diversity.</title>
        <authorList>
            <person name="Bredeson J.V."/>
            <person name="Lyons J.B."/>
            <person name="Prochnik S.E."/>
            <person name="Wu G.A."/>
            <person name="Ha C.M."/>
            <person name="Edsinger-Gonzales E."/>
            <person name="Grimwood J."/>
            <person name="Schmutz J."/>
            <person name="Rabbi I.Y."/>
            <person name="Egesi C."/>
            <person name="Nauluvula P."/>
            <person name="Lebot V."/>
            <person name="Ndunguru J."/>
            <person name="Mkamilo G."/>
            <person name="Bart R.S."/>
            <person name="Setter T.L."/>
            <person name="Gleadow R.M."/>
            <person name="Kulakow P."/>
            <person name="Ferguson M.E."/>
            <person name="Rounsley S."/>
            <person name="Rokhsar D.S."/>
        </authorList>
    </citation>
    <scope>NUCLEOTIDE SEQUENCE [LARGE SCALE GENOMIC DNA]</scope>
    <source>
        <strain evidence="8">cv. AM560-2</strain>
    </source>
</reference>
<feature type="chain" id="PRO_5012542030" description="Formin-like protein" evidence="5">
    <location>
        <begin position="28"/>
        <end position="903"/>
    </location>
</feature>
<feature type="region of interest" description="Disordered" evidence="3">
    <location>
        <begin position="343"/>
        <end position="444"/>
    </location>
</feature>
<dbReference type="InterPro" id="IPR027643">
    <property type="entry name" value="Formin-like_plant"/>
</dbReference>
<dbReference type="GO" id="GO:0005856">
    <property type="term" value="C:cytoskeleton"/>
    <property type="evidence" value="ECO:0000318"/>
    <property type="project" value="GO_Central"/>
</dbReference>
<protein>
    <recommendedName>
        <fullName evidence="2">Formin-like protein</fullName>
    </recommendedName>
</protein>
<dbReference type="EMBL" id="CM004398">
    <property type="protein sequence ID" value="OAY35153.1"/>
    <property type="molecule type" value="Genomic_DNA"/>
</dbReference>
<proteinExistence type="inferred from homology"/>
<dbReference type="InterPro" id="IPR015425">
    <property type="entry name" value="FH2_Formin"/>
</dbReference>
<dbReference type="OrthoDB" id="1668162at2759"/>
<feature type="compositionally biased region" description="Low complexity" evidence="3">
    <location>
        <begin position="285"/>
        <end position="301"/>
    </location>
</feature>
<dbReference type="InterPro" id="IPR042201">
    <property type="entry name" value="FH2_Formin_sf"/>
</dbReference>
<dbReference type="PANTHER" id="PTHR23213">
    <property type="entry name" value="FORMIN-RELATED"/>
    <property type="match status" value="1"/>
</dbReference>
<dbReference type="STRING" id="3983.A0A2C9UVZ1"/>
<dbReference type="Gene3D" id="1.20.58.2220">
    <property type="entry name" value="Formin, FH2 domain"/>
    <property type="match status" value="1"/>
</dbReference>
<dbReference type="Proteomes" id="UP000091857">
    <property type="component" value="Chromosome 12"/>
</dbReference>
<evidence type="ECO:0000313" key="7">
    <source>
        <dbReference type="EMBL" id="OAY35153.1"/>
    </source>
</evidence>
<keyword evidence="4" id="KW-0812">Transmembrane</keyword>
<keyword evidence="4" id="KW-1133">Transmembrane helix</keyword>
<comment type="caution">
    <text evidence="7">The sequence shown here is derived from an EMBL/GenBank/DDBJ whole genome shotgun (WGS) entry which is preliminary data.</text>
</comment>
<keyword evidence="8" id="KW-1185">Reference proteome</keyword>
<evidence type="ECO:0000256" key="4">
    <source>
        <dbReference type="SAM" id="Phobius"/>
    </source>
</evidence>
<evidence type="ECO:0000313" key="8">
    <source>
        <dbReference type="Proteomes" id="UP000091857"/>
    </source>
</evidence>
<dbReference type="Pfam" id="PF02181">
    <property type="entry name" value="FH2"/>
    <property type="match status" value="1"/>
</dbReference>
<feature type="compositionally biased region" description="Basic and acidic residues" evidence="3">
    <location>
        <begin position="854"/>
        <end position="863"/>
    </location>
</feature>
<feature type="compositionally biased region" description="Polar residues" evidence="3">
    <location>
        <begin position="309"/>
        <end position="320"/>
    </location>
</feature>
<dbReference type="GO" id="GO:0051015">
    <property type="term" value="F:actin filament binding"/>
    <property type="evidence" value="ECO:0000318"/>
    <property type="project" value="GO_Central"/>
</dbReference>
<evidence type="ECO:0000256" key="1">
    <source>
        <dbReference type="ARBA" id="ARBA00025793"/>
    </source>
</evidence>
<feature type="compositionally biased region" description="Polar residues" evidence="3">
    <location>
        <begin position="871"/>
        <end position="894"/>
    </location>
</feature>
<feature type="signal peptide" evidence="5">
    <location>
        <begin position="1"/>
        <end position="27"/>
    </location>
</feature>
<keyword evidence="4" id="KW-0472">Membrane</keyword>
<organism evidence="7 8">
    <name type="scientific">Manihot esculenta</name>
    <name type="common">Cassava</name>
    <name type="synonym">Jatropha manihot</name>
    <dbReference type="NCBI Taxonomy" id="3983"/>
    <lineage>
        <taxon>Eukaryota</taxon>
        <taxon>Viridiplantae</taxon>
        <taxon>Streptophyta</taxon>
        <taxon>Embryophyta</taxon>
        <taxon>Tracheophyta</taxon>
        <taxon>Spermatophyta</taxon>
        <taxon>Magnoliopsida</taxon>
        <taxon>eudicotyledons</taxon>
        <taxon>Gunneridae</taxon>
        <taxon>Pentapetalae</taxon>
        <taxon>rosids</taxon>
        <taxon>fabids</taxon>
        <taxon>Malpighiales</taxon>
        <taxon>Euphorbiaceae</taxon>
        <taxon>Crotonoideae</taxon>
        <taxon>Manihoteae</taxon>
        <taxon>Manihot</taxon>
    </lineage>
</organism>
<evidence type="ECO:0000256" key="2">
    <source>
        <dbReference type="RuleBase" id="RU361260"/>
    </source>
</evidence>
<evidence type="ECO:0000259" key="6">
    <source>
        <dbReference type="PROSITE" id="PS51444"/>
    </source>
</evidence>
<evidence type="ECO:0000256" key="3">
    <source>
        <dbReference type="SAM" id="MobiDB-lite"/>
    </source>
</evidence>
<feature type="compositionally biased region" description="Pro residues" evidence="3">
    <location>
        <begin position="346"/>
        <end position="420"/>
    </location>
</feature>
<comment type="similarity">
    <text evidence="1">Belongs to the formin-like family. Class-I subfamily.</text>
</comment>
<feature type="region of interest" description="Disordered" evidence="3">
    <location>
        <begin position="199"/>
        <end position="230"/>
    </location>
</feature>
<evidence type="ECO:0000256" key="5">
    <source>
        <dbReference type="SAM" id="SignalP"/>
    </source>
</evidence>
<feature type="transmembrane region" description="Helical" evidence="4">
    <location>
        <begin position="236"/>
        <end position="263"/>
    </location>
</feature>
<dbReference type="SUPFAM" id="SSF101447">
    <property type="entry name" value="Formin homology 2 domain (FH2 domain)"/>
    <property type="match status" value="1"/>
</dbReference>
<accession>A0A2C9UVZ1</accession>
<dbReference type="GO" id="GO:0030036">
    <property type="term" value="P:actin cytoskeleton organization"/>
    <property type="evidence" value="ECO:0000318"/>
    <property type="project" value="GO_Central"/>
</dbReference>
<dbReference type="Gramene" id="Manes.12G076400.2.v8.1">
    <property type="protein sequence ID" value="Manes.12G076400.2.v8.1.CDS"/>
    <property type="gene ID" value="Manes.12G076400.v8.1"/>
</dbReference>
<dbReference type="Gramene" id="Manes.12G076400.5.v8.1">
    <property type="protein sequence ID" value="Manes.12G076400.5.v8.1.CDS"/>
    <property type="gene ID" value="Manes.12G076400.v8.1"/>
</dbReference>
<feature type="region of interest" description="Disordered" evidence="3">
    <location>
        <begin position="285"/>
        <end position="320"/>
    </location>
</feature>